<keyword evidence="5" id="KW-0805">Transcription regulation</keyword>
<dbReference type="EMBL" id="JABEBT010000044">
    <property type="protein sequence ID" value="KAF7635278.1"/>
    <property type="molecule type" value="Genomic_DNA"/>
</dbReference>
<dbReference type="CDD" id="cd06960">
    <property type="entry name" value="NR_DBD_HNF4A"/>
    <property type="match status" value="1"/>
</dbReference>
<dbReference type="Gene3D" id="3.30.50.10">
    <property type="entry name" value="Erythroid Transcription Factor GATA-1, subunit A"/>
    <property type="match status" value="1"/>
</dbReference>
<keyword evidence="2" id="KW-0479">Metal-binding</keyword>
<evidence type="ECO:0000259" key="10">
    <source>
        <dbReference type="PROSITE" id="PS51030"/>
    </source>
</evidence>
<keyword evidence="4" id="KW-0862">Zinc</keyword>
<evidence type="ECO:0000256" key="6">
    <source>
        <dbReference type="ARBA" id="ARBA00023125"/>
    </source>
</evidence>
<evidence type="ECO:0000313" key="12">
    <source>
        <dbReference type="Proteomes" id="UP000605970"/>
    </source>
</evidence>
<keyword evidence="7" id="KW-0804">Transcription</keyword>
<evidence type="ECO:0000256" key="5">
    <source>
        <dbReference type="ARBA" id="ARBA00023015"/>
    </source>
</evidence>
<dbReference type="InterPro" id="IPR052499">
    <property type="entry name" value="C.elegans_NHRs"/>
</dbReference>
<keyword evidence="9" id="KW-0539">Nucleus</keyword>
<dbReference type="Pfam" id="PF00105">
    <property type="entry name" value="zf-C4"/>
    <property type="match status" value="1"/>
</dbReference>
<dbReference type="GO" id="GO:0005634">
    <property type="term" value="C:nucleus"/>
    <property type="evidence" value="ECO:0007669"/>
    <property type="project" value="UniProtKB-SubCell"/>
</dbReference>
<dbReference type="SMART" id="SM00399">
    <property type="entry name" value="ZnF_C4"/>
    <property type="match status" value="1"/>
</dbReference>
<dbReference type="GO" id="GO:0003700">
    <property type="term" value="F:DNA-binding transcription factor activity"/>
    <property type="evidence" value="ECO:0007669"/>
    <property type="project" value="InterPro"/>
</dbReference>
<evidence type="ECO:0000256" key="2">
    <source>
        <dbReference type="ARBA" id="ARBA00022723"/>
    </source>
</evidence>
<evidence type="ECO:0000256" key="9">
    <source>
        <dbReference type="ARBA" id="ARBA00023242"/>
    </source>
</evidence>
<feature type="domain" description="Nuclear receptor" evidence="10">
    <location>
        <begin position="2"/>
        <end position="74"/>
    </location>
</feature>
<dbReference type="InterPro" id="IPR001628">
    <property type="entry name" value="Znf_hrmn_rcpt"/>
</dbReference>
<reference evidence="11" key="1">
    <citation type="journal article" date="2020" name="Ecol. Evol.">
        <title>Genome structure and content of the rice root-knot nematode (Meloidogyne graminicola).</title>
        <authorList>
            <person name="Phan N.T."/>
            <person name="Danchin E.G.J."/>
            <person name="Klopp C."/>
            <person name="Perfus-Barbeoch L."/>
            <person name="Kozlowski D.K."/>
            <person name="Koutsovoulos G.D."/>
            <person name="Lopez-Roques C."/>
            <person name="Bouchez O."/>
            <person name="Zahm M."/>
            <person name="Besnard G."/>
            <person name="Bellafiore S."/>
        </authorList>
    </citation>
    <scope>NUCLEOTIDE SEQUENCE</scope>
    <source>
        <strain evidence="11">VN-18</strain>
    </source>
</reference>
<dbReference type="InterPro" id="IPR049636">
    <property type="entry name" value="HNF4-like_DBD"/>
</dbReference>
<dbReference type="PANTHER" id="PTHR47630">
    <property type="entry name" value="NUCLEAR HORMONE RECEPTOR FAMILY-RELATED-RELATED"/>
    <property type="match status" value="1"/>
</dbReference>
<keyword evidence="8" id="KW-0675">Receptor</keyword>
<protein>
    <recommendedName>
        <fullName evidence="10">Nuclear receptor domain-containing protein</fullName>
    </recommendedName>
</protein>
<sequence>MEELCKVCGDISFGKHYGIIACNGFFRRSICDRRSYICRNGSNCIVIKEQRNACRACRLKRCFDVGMNPEAVKFEKNKNEQNFGENILRKECEGLKQEMCTHTDFDDNNIGEELPSPLPNINNLFNTDKDSQITVQLVLVEKQVWDLVDTSCSFVHPITSTKPCGDPSSPSTSTSVKCQLQKDIPFDEAFKNPTLISRRYPVGGFL</sequence>
<evidence type="ECO:0000256" key="8">
    <source>
        <dbReference type="ARBA" id="ARBA00023170"/>
    </source>
</evidence>
<dbReference type="OrthoDB" id="5771769at2759"/>
<evidence type="ECO:0000256" key="4">
    <source>
        <dbReference type="ARBA" id="ARBA00022833"/>
    </source>
</evidence>
<dbReference type="GO" id="GO:0008270">
    <property type="term" value="F:zinc ion binding"/>
    <property type="evidence" value="ECO:0007669"/>
    <property type="project" value="UniProtKB-KW"/>
</dbReference>
<dbReference type="Proteomes" id="UP000605970">
    <property type="component" value="Unassembled WGS sequence"/>
</dbReference>
<keyword evidence="6" id="KW-0238">DNA-binding</keyword>
<keyword evidence="12" id="KW-1185">Reference proteome</keyword>
<dbReference type="PROSITE" id="PS51030">
    <property type="entry name" value="NUCLEAR_REC_DBD_2"/>
    <property type="match status" value="1"/>
</dbReference>
<dbReference type="PRINTS" id="PR00047">
    <property type="entry name" value="STROIDFINGER"/>
</dbReference>
<evidence type="ECO:0000256" key="7">
    <source>
        <dbReference type="ARBA" id="ARBA00023163"/>
    </source>
</evidence>
<proteinExistence type="predicted"/>
<organism evidence="11 12">
    <name type="scientific">Meloidogyne graminicola</name>
    <dbReference type="NCBI Taxonomy" id="189291"/>
    <lineage>
        <taxon>Eukaryota</taxon>
        <taxon>Metazoa</taxon>
        <taxon>Ecdysozoa</taxon>
        <taxon>Nematoda</taxon>
        <taxon>Chromadorea</taxon>
        <taxon>Rhabditida</taxon>
        <taxon>Tylenchina</taxon>
        <taxon>Tylenchomorpha</taxon>
        <taxon>Tylenchoidea</taxon>
        <taxon>Meloidogynidae</taxon>
        <taxon>Meloidogyninae</taxon>
        <taxon>Meloidogyne</taxon>
    </lineage>
</organism>
<dbReference type="GO" id="GO:0000978">
    <property type="term" value="F:RNA polymerase II cis-regulatory region sequence-specific DNA binding"/>
    <property type="evidence" value="ECO:0007669"/>
    <property type="project" value="InterPro"/>
</dbReference>
<dbReference type="InterPro" id="IPR013088">
    <property type="entry name" value="Znf_NHR/GATA"/>
</dbReference>
<evidence type="ECO:0000313" key="11">
    <source>
        <dbReference type="EMBL" id="KAF7635278.1"/>
    </source>
</evidence>
<evidence type="ECO:0000256" key="1">
    <source>
        <dbReference type="ARBA" id="ARBA00004123"/>
    </source>
</evidence>
<dbReference type="SUPFAM" id="SSF57716">
    <property type="entry name" value="Glucocorticoid receptor-like (DNA-binding domain)"/>
    <property type="match status" value="1"/>
</dbReference>
<keyword evidence="3" id="KW-0863">Zinc-finger</keyword>
<evidence type="ECO:0000256" key="3">
    <source>
        <dbReference type="ARBA" id="ARBA00022771"/>
    </source>
</evidence>
<comment type="caution">
    <text evidence="11">The sequence shown here is derived from an EMBL/GenBank/DDBJ whole genome shotgun (WGS) entry which is preliminary data.</text>
</comment>
<comment type="subcellular location">
    <subcellularLocation>
        <location evidence="1">Nucleus</location>
    </subcellularLocation>
</comment>
<gene>
    <name evidence="11" type="ORF">Mgra_00005247</name>
</gene>
<accession>A0A8S9ZQ62</accession>
<name>A0A8S9ZQ62_9BILA</name>
<dbReference type="AlphaFoldDB" id="A0A8S9ZQ62"/>